<accession>A0A4R8UCH1</accession>
<keyword evidence="2" id="KW-1185">Reference proteome</keyword>
<gene>
    <name evidence="1" type="ORF">E3O23_13865</name>
</gene>
<dbReference type="Proteomes" id="UP000297866">
    <property type="component" value="Unassembled WGS sequence"/>
</dbReference>
<dbReference type="EMBL" id="SOEZ01000068">
    <property type="protein sequence ID" value="TFB48253.1"/>
    <property type="molecule type" value="Genomic_DNA"/>
</dbReference>
<evidence type="ECO:0000313" key="1">
    <source>
        <dbReference type="EMBL" id="TFB48253.1"/>
    </source>
</evidence>
<protein>
    <submittedName>
        <fullName evidence="1">Uncharacterized protein</fullName>
    </submittedName>
</protein>
<organism evidence="1 2">
    <name type="scientific">Cryobacterium tagatosivorans</name>
    <dbReference type="NCBI Taxonomy" id="1259199"/>
    <lineage>
        <taxon>Bacteria</taxon>
        <taxon>Bacillati</taxon>
        <taxon>Actinomycetota</taxon>
        <taxon>Actinomycetes</taxon>
        <taxon>Micrococcales</taxon>
        <taxon>Microbacteriaceae</taxon>
        <taxon>Cryobacterium</taxon>
    </lineage>
</organism>
<evidence type="ECO:0000313" key="2">
    <source>
        <dbReference type="Proteomes" id="UP000297866"/>
    </source>
</evidence>
<dbReference type="AlphaFoldDB" id="A0A4R8UCH1"/>
<dbReference type="RefSeq" id="WP_134491951.1">
    <property type="nucleotide sequence ID" value="NZ_SOEZ01000068.1"/>
</dbReference>
<name>A0A4R8UCH1_9MICO</name>
<reference evidence="1 2" key="1">
    <citation type="submission" date="2019-03" db="EMBL/GenBank/DDBJ databases">
        <title>Genomics of glacier-inhabiting Cryobacterium strains.</title>
        <authorList>
            <person name="Liu Q."/>
            <person name="Xin Y.-H."/>
        </authorList>
    </citation>
    <scope>NUCLEOTIDE SEQUENCE [LARGE SCALE GENOMIC DNA]</scope>
    <source>
        <strain evidence="1 2">Sr47</strain>
    </source>
</reference>
<comment type="caution">
    <text evidence="1">The sequence shown here is derived from an EMBL/GenBank/DDBJ whole genome shotgun (WGS) entry which is preliminary data.</text>
</comment>
<dbReference type="OrthoDB" id="5175769at2"/>
<sequence>MTVIEMPVLGNKSSLAWHALFDLAEKVPNHWCLVGGQMVHLWCIERGTTPNRPTDDADAVLDVRAQPTILHQVTKALVDIGFESAGESPEGHQHRWVRGDATIDVFIPEHVGERAAARRGVTGGTTLEARGSNQALDRSERVTVLHDGRQAQIWRPNLLGALVLKAAAYTVPLDQGVKRHLIDFAVLTTLIARGDLLAAQITKRDRERLKNAVGAIRMDGTIIPAIDGSDLGIERLLVALSA</sequence>
<proteinExistence type="predicted"/>